<feature type="region of interest" description="Disordered" evidence="1">
    <location>
        <begin position="1279"/>
        <end position="1324"/>
    </location>
</feature>
<sequence>MRFVASSILFQSTALLGTLAGVPLPFYSRGYSRAYAQSNCSPSSVTTETGSNINSDQFSQRNGDIAAETITCTIDAGNLTTSQYAYGGSYMAVIRPGEGGGNDDTYRGHIYSVHSNWGWTGLGLSITNNADIAVTEAAATELLIQPGDGISVGDLKIAKTQTAGLSAVSLGALNWSGSDDMMETGAGNGGDIKIISSGDVSSTVGGGILALSKGGTSKHAHDTGKAYGGAAGAVSVHSTGVVSGTTFGIAALSIGGPSTYSSDDDLAGGGTAHVASVYAGNSVYATVSGPAIIAASYGGNTPYNTNQFGDNVTGGDGGSTWDLELYNPVATITLGSSSKAMTGTISTQLAGAVRFSTVNGEVQLTRKTGAALLAIARGGDGLSRDGKLAPWGGLAGPAEINVYGASSTKILTYGDNSPAVHALSQGGTSYQSGKKDNEQPGGYSYGASASITGGGQISTSGAYSSGIIVQSLGGGGTSSYKHTEGIGGEAKAVTVTNDFAITTKGAHSHGIIAQSASAVASGGILIYASNNAMTLGDTSADGSTSGDVTVTNAGVIKVYGVDSHGIMAQSIGGGGGALSSTGTLATTSYSTGEAVTNPNGGQTVGGQSSGSVAATVTVTNKAAILTYGGYASANTAAASTDSTDLGGGIAILAQSIGGGGGTNDGGGASGSIGAGTSGSSDGAGSDGGHVYIHNYANLTTVGSEAHGIVAQSVGGGGGQGRNKKGLFHTVGGAGGPGGQGGHVFVRLEEGVVIQTKGDYASGVIAQSVGGGGGVGGQATAWGIGFSSATGGAGGAGGDGGNAQVTQFGSTSQIVTSGDHATAMLVQSIGGGGGVGGNAKSTSASIGIGISIAHGGSGGQGGDGAYALAYVNGAVATSGTDADAIVVQSIGGGGGNGGQASAKAITAGVPIDEEGNTLSLSVSVAHGGTGGDGGNGDLAIAHVYDGASVVTKGDGAAGLVVQSIGGGGGNGGDSTASSVAKSITSWLAEGEEDVGEGADFAVSVDVALGGKGGSGGIGGMANVYVYGQVQTSGDYADGVLAQSIGGGGGNAGTGSGSTKASKGIETAALNISMGADGGAGSYGNIVSVGLGSSAAKVTTTGHVSRGIFAQSIGGGGGASSGSGGMGDADWALTIGLGAKGSGGGDGSAVHVWSKGTITTSGDWSDAILAQSIGGGGGAAGSGKSSLSIKQDESDDDGGDDAETVAATATSDDGGGDDGGDDSDSKLTFNATIGTSGGQGGNGGTITIGRDITNSNAVVGTGTIRTYGTMSSGIVAQSIGGGGGAVAVSSGSDDSDDADTGSSGSSSDSSDCDTSDSSSSDDKDSCASLKIGASGGDGGDGGNVSVYASNVYTGGFSANGVVAQSIAGGGGVGFSSGLAVSKVNIKLGGSSNGNYGYAGTVTVQTLADTQIVTKGDASQAIIAQSIGGGGGLAGVALGTETSVNDDTIKDVLSVTLGSGSEAGSAHGKAVTVNHYGAIHTYGTRSVGIVAQSISGGGGFITADATVMDRISFVQKQAPNSAGHAYVNLKGGSSIVTSGDGAFGILAQTVSGGGGVAADLAQRLNAFYGYYNNPKAKGSDYYYADDGNSETVGVANVSLDADTTISTTGKYAHGIVAQSIGGSGGIFTRNGKTYAGTLGRFNNKEDGKTSGNSQSGGLVVTVGGKVTVADPTSWGVWAQTTGETLTVNVSNGGSISGSTAAGSSDDYTGGAIYTSQANKTTVTINSFSNVTGNIVQHKFDSTSSAANGVVQTSAIAGTGMFLNQGTGTFVTGAIADIDAIVNAGTIDLGGAWNTVETRITGDLVGVGTSDLGSAYDAASLGLSTDFNAFSYYSGDQKQTWRSAKSSRGGLLASLDVDMEKGAGDRLHVEGDFAGRWGVDVNANALLPNTRAEFLKVDGDDLSELSILSSTVFSFSDVTTSSDGWVGFSVASADFTGTGVALGRNATSAAGALQQAWDRLADGRASEVFFGDDKISLGQVFGAFHQTTPETFSDMLLTVASQTAAAPLADSPAAAISAANSVLSCPAFETSGVMTDEGSCVWTRVLGGGSTQDDNGDLKGYQKSIGGFQAGGQADIGGGWFLGTSLAYGDSWFRNDAGTQKLDQESFTGAIALKKEIGPWLFGLVGGAGYNWGESKRYINLDTLSATAKGSPDSAMFFARARASYEFAFSDAYYMRPKVDFDVINMQQFSYNETGAGALNLMVDGNSDTAFGVTPGVEFGARIAFLEDMPARLYADLGVSFLSTDEWETTARFAGISSMDSFSTFTPIADTVGRVSLGLDLAKRQGMEIKLQYDGSFAKDYQSHIGSLRFSYRF</sequence>
<protein>
    <submittedName>
        <fullName evidence="3">Autotransporter outer membrane beta-barrel domain-containing protein</fullName>
    </submittedName>
</protein>
<dbReference type="EMBL" id="VHLG01000011">
    <property type="protein sequence ID" value="TPW28936.1"/>
    <property type="molecule type" value="Genomic_DNA"/>
</dbReference>
<dbReference type="InterPro" id="IPR036709">
    <property type="entry name" value="Autotransporte_beta_dom_sf"/>
</dbReference>
<dbReference type="InterPro" id="IPR005546">
    <property type="entry name" value="Autotransporte_beta"/>
</dbReference>
<feature type="domain" description="Autotransporter" evidence="2">
    <location>
        <begin position="2030"/>
        <end position="2310"/>
    </location>
</feature>
<dbReference type="SUPFAM" id="SSF103515">
    <property type="entry name" value="Autotransporter"/>
    <property type="match status" value="1"/>
</dbReference>
<evidence type="ECO:0000313" key="3">
    <source>
        <dbReference type="EMBL" id="TPW28936.1"/>
    </source>
</evidence>
<reference evidence="3 4" key="1">
    <citation type="submission" date="2019-06" db="EMBL/GenBank/DDBJ databases">
        <authorList>
            <person name="Li M."/>
        </authorList>
    </citation>
    <scope>NUCLEOTIDE SEQUENCE [LARGE SCALE GENOMIC DNA]</scope>
    <source>
        <strain evidence="3 4">BGMRC2036</strain>
    </source>
</reference>
<dbReference type="OrthoDB" id="7794164at2"/>
<organism evidence="3 4">
    <name type="scientific">Martelella alba</name>
    <dbReference type="NCBI Taxonomy" id="2590451"/>
    <lineage>
        <taxon>Bacteria</taxon>
        <taxon>Pseudomonadati</taxon>
        <taxon>Pseudomonadota</taxon>
        <taxon>Alphaproteobacteria</taxon>
        <taxon>Hyphomicrobiales</taxon>
        <taxon>Aurantimonadaceae</taxon>
        <taxon>Martelella</taxon>
    </lineage>
</organism>
<feature type="compositionally biased region" description="Low complexity" evidence="1">
    <location>
        <begin position="1298"/>
        <end position="1307"/>
    </location>
</feature>
<dbReference type="PROSITE" id="PS51208">
    <property type="entry name" value="AUTOTRANSPORTER"/>
    <property type="match status" value="1"/>
</dbReference>
<name>A0A506U6F6_9HYPH</name>
<evidence type="ECO:0000256" key="1">
    <source>
        <dbReference type="SAM" id="MobiDB-lite"/>
    </source>
</evidence>
<keyword evidence="4" id="KW-1185">Reference proteome</keyword>
<dbReference type="SMART" id="SM00869">
    <property type="entry name" value="Autotransporter"/>
    <property type="match status" value="1"/>
</dbReference>
<comment type="caution">
    <text evidence="3">The sequence shown here is derived from an EMBL/GenBank/DDBJ whole genome shotgun (WGS) entry which is preliminary data.</text>
</comment>
<accession>A0A506U6F6</accession>
<evidence type="ECO:0000313" key="4">
    <source>
        <dbReference type="Proteomes" id="UP000318801"/>
    </source>
</evidence>
<feature type="region of interest" description="Disordered" evidence="1">
    <location>
        <begin position="1173"/>
        <end position="1246"/>
    </location>
</feature>
<evidence type="ECO:0000259" key="2">
    <source>
        <dbReference type="PROSITE" id="PS51208"/>
    </source>
</evidence>
<dbReference type="Proteomes" id="UP000318801">
    <property type="component" value="Unassembled WGS sequence"/>
</dbReference>
<gene>
    <name evidence="3" type="ORF">FJU08_16175</name>
</gene>
<feature type="compositionally biased region" description="Gly residues" evidence="1">
    <location>
        <begin position="1233"/>
        <end position="1244"/>
    </location>
</feature>
<feature type="compositionally biased region" description="Acidic residues" evidence="1">
    <location>
        <begin position="1191"/>
        <end position="1201"/>
    </location>
</feature>
<proteinExistence type="predicted"/>